<dbReference type="Gene3D" id="3.40.640.10">
    <property type="entry name" value="Type I PLP-dependent aspartate aminotransferase-like (Major domain)"/>
    <property type="match status" value="1"/>
</dbReference>
<evidence type="ECO:0000256" key="2">
    <source>
        <dbReference type="ARBA" id="ARBA00006490"/>
    </source>
</evidence>
<dbReference type="InterPro" id="IPR015422">
    <property type="entry name" value="PyrdxlP-dep_Trfase_small"/>
</dbReference>
<dbReference type="Pfam" id="PF00266">
    <property type="entry name" value="Aminotran_5"/>
    <property type="match status" value="1"/>
</dbReference>
<dbReference type="Proteomes" id="UP000028780">
    <property type="component" value="Chromosome"/>
</dbReference>
<dbReference type="GO" id="GO:0051536">
    <property type="term" value="F:iron-sulfur cluster binding"/>
    <property type="evidence" value="ECO:0007669"/>
    <property type="project" value="UniProtKB-KW"/>
</dbReference>
<dbReference type="InterPro" id="IPR015424">
    <property type="entry name" value="PyrdxlP-dep_Trfase"/>
</dbReference>
<reference evidence="10 11" key="1">
    <citation type="submission" date="2014-08" db="EMBL/GenBank/DDBJ databases">
        <title>Complete genome sequence of Corynebacterium imitans DSM 44264, isolated from a five-month-old boy with suspected pharyngeal diphtheria.</title>
        <authorList>
            <person name="Mollmann S."/>
            <person name="Albersmeier A."/>
            <person name="Ruckert C."/>
            <person name="Tauch A."/>
        </authorList>
    </citation>
    <scope>NUCLEOTIDE SEQUENCE [LARGE SCALE GENOMIC DNA]</scope>
    <source>
        <strain evidence="10 11">DSM 44264</strain>
    </source>
</reference>
<dbReference type="OrthoDB" id="9808002at2"/>
<keyword evidence="6" id="KW-0408">Iron</keyword>
<sequence length="378" mass="39034">MVYLDHAATTPMRQAAIDAWVEHAAAVNPGGQYSSGRAAGAVLAQAREDIAELLGADPVEVIFTGSGTEADNIAVRGLYRARREAAGTNRVVASTIEHSAVLETVKSLAQTEGAEVAWMEPDRGGHLRDLSALDTPAAVATMMWANNETGAVQPVREAAERAAAAGTPLHIDAVQAVGKEDVHFHDSGATTLAASAHKFGGPRGSGILLARRSPVPAPVLLGGGQERGLRPGTVDVAAAAATAAALREALAEREAENARLAKLRDEFIERIVAAVPNTLVTTPEPRLPGHAHLMFPGAEAESMLMLLDSLGIEASAGSACSAGVHRLSHVLEAMGVATEDGMGALRLTLGRTTTAADVDKVVAELPAVIERARLAGSL</sequence>
<dbReference type="PIRSF" id="PIRSF005572">
    <property type="entry name" value="NifS"/>
    <property type="match status" value="1"/>
</dbReference>
<keyword evidence="3" id="KW-0808">Transferase</keyword>
<dbReference type="KEGG" id="cii:CIMIT_05105"/>
<dbReference type="GO" id="GO:0046872">
    <property type="term" value="F:metal ion binding"/>
    <property type="evidence" value="ECO:0007669"/>
    <property type="project" value="UniProtKB-KW"/>
</dbReference>
<comment type="catalytic activity">
    <reaction evidence="8">
        <text>(sulfur carrier)-H + L-cysteine = (sulfur carrier)-SH + L-alanine</text>
        <dbReference type="Rhea" id="RHEA:43892"/>
        <dbReference type="Rhea" id="RHEA-COMP:14737"/>
        <dbReference type="Rhea" id="RHEA-COMP:14739"/>
        <dbReference type="ChEBI" id="CHEBI:29917"/>
        <dbReference type="ChEBI" id="CHEBI:35235"/>
        <dbReference type="ChEBI" id="CHEBI:57972"/>
        <dbReference type="ChEBI" id="CHEBI:64428"/>
        <dbReference type="EC" id="2.8.1.7"/>
    </reaction>
</comment>
<evidence type="ECO:0000256" key="6">
    <source>
        <dbReference type="ARBA" id="ARBA00023004"/>
    </source>
</evidence>
<evidence type="ECO:0000259" key="9">
    <source>
        <dbReference type="Pfam" id="PF00266"/>
    </source>
</evidence>
<protein>
    <submittedName>
        <fullName evidence="10">Cysteine desulfurase</fullName>
    </submittedName>
</protein>
<proteinExistence type="inferred from homology"/>
<evidence type="ECO:0000256" key="4">
    <source>
        <dbReference type="ARBA" id="ARBA00022723"/>
    </source>
</evidence>
<dbReference type="RefSeq" id="WP_038590029.1">
    <property type="nucleotide sequence ID" value="NZ_CP009211.1"/>
</dbReference>
<organism evidence="10 11">
    <name type="scientific">Corynebacterium imitans</name>
    <dbReference type="NCBI Taxonomy" id="156978"/>
    <lineage>
        <taxon>Bacteria</taxon>
        <taxon>Bacillati</taxon>
        <taxon>Actinomycetota</taxon>
        <taxon>Actinomycetes</taxon>
        <taxon>Mycobacteriales</taxon>
        <taxon>Corynebacteriaceae</taxon>
        <taxon>Corynebacterium</taxon>
    </lineage>
</organism>
<evidence type="ECO:0000256" key="8">
    <source>
        <dbReference type="ARBA" id="ARBA00050776"/>
    </source>
</evidence>
<dbReference type="InterPro" id="IPR015421">
    <property type="entry name" value="PyrdxlP-dep_Trfase_major"/>
</dbReference>
<evidence type="ECO:0000313" key="10">
    <source>
        <dbReference type="EMBL" id="AIJ33359.1"/>
    </source>
</evidence>
<dbReference type="GO" id="GO:0031071">
    <property type="term" value="F:cysteine desulfurase activity"/>
    <property type="evidence" value="ECO:0007669"/>
    <property type="project" value="UniProtKB-EC"/>
</dbReference>
<keyword evidence="4" id="KW-0479">Metal-binding</keyword>
<dbReference type="SUPFAM" id="SSF53383">
    <property type="entry name" value="PLP-dependent transferases"/>
    <property type="match status" value="1"/>
</dbReference>
<accession>A0A076NFU9</accession>
<evidence type="ECO:0000256" key="1">
    <source>
        <dbReference type="ARBA" id="ARBA00001933"/>
    </source>
</evidence>
<dbReference type="Gene3D" id="1.10.260.50">
    <property type="match status" value="1"/>
</dbReference>
<dbReference type="InterPro" id="IPR000192">
    <property type="entry name" value="Aminotrans_V_dom"/>
</dbReference>
<evidence type="ECO:0000256" key="7">
    <source>
        <dbReference type="ARBA" id="ARBA00023014"/>
    </source>
</evidence>
<evidence type="ECO:0000313" key="11">
    <source>
        <dbReference type="Proteomes" id="UP000028780"/>
    </source>
</evidence>
<comment type="cofactor">
    <cofactor evidence="1">
        <name>pyridoxal 5'-phosphate</name>
        <dbReference type="ChEBI" id="CHEBI:597326"/>
    </cofactor>
</comment>
<dbReference type="PANTHER" id="PTHR11601:SF34">
    <property type="entry name" value="CYSTEINE DESULFURASE"/>
    <property type="match status" value="1"/>
</dbReference>
<keyword evidence="11" id="KW-1185">Reference proteome</keyword>
<dbReference type="eggNOG" id="COG1104">
    <property type="taxonomic scope" value="Bacteria"/>
</dbReference>
<dbReference type="Gene3D" id="3.90.1150.10">
    <property type="entry name" value="Aspartate Aminotransferase, domain 1"/>
    <property type="match status" value="1"/>
</dbReference>
<name>A0A076NFU9_9CORY</name>
<feature type="domain" description="Aminotransferase class V" evidence="9">
    <location>
        <begin position="2"/>
        <end position="361"/>
    </location>
</feature>
<dbReference type="STRING" id="156978.CIMIT_05105"/>
<keyword evidence="5" id="KW-0663">Pyridoxal phosphate</keyword>
<dbReference type="PANTHER" id="PTHR11601">
    <property type="entry name" value="CYSTEINE DESULFURYLASE FAMILY MEMBER"/>
    <property type="match status" value="1"/>
</dbReference>
<dbReference type="InterPro" id="IPR016454">
    <property type="entry name" value="Cysteine_dSase"/>
</dbReference>
<comment type="similarity">
    <text evidence="2">Belongs to the class-V pyridoxal-phosphate-dependent aminotransferase family. NifS/IscS subfamily.</text>
</comment>
<dbReference type="EMBL" id="CP009211">
    <property type="protein sequence ID" value="AIJ33359.1"/>
    <property type="molecule type" value="Genomic_DNA"/>
</dbReference>
<gene>
    <name evidence="10" type="ORF">CIMIT_05105</name>
</gene>
<dbReference type="AlphaFoldDB" id="A0A076NFU9"/>
<keyword evidence="7" id="KW-0411">Iron-sulfur</keyword>
<evidence type="ECO:0000256" key="3">
    <source>
        <dbReference type="ARBA" id="ARBA00022679"/>
    </source>
</evidence>
<dbReference type="HOGENOM" id="CLU_003433_0_0_11"/>
<evidence type="ECO:0000256" key="5">
    <source>
        <dbReference type="ARBA" id="ARBA00022898"/>
    </source>
</evidence>